<dbReference type="Proteomes" id="UP001575622">
    <property type="component" value="Unassembled WGS sequence"/>
</dbReference>
<evidence type="ECO:0008006" key="4">
    <source>
        <dbReference type="Google" id="ProtNLM"/>
    </source>
</evidence>
<keyword evidence="1" id="KW-0175">Coiled coil</keyword>
<evidence type="ECO:0000256" key="1">
    <source>
        <dbReference type="SAM" id="Coils"/>
    </source>
</evidence>
<organism evidence="2 3">
    <name type="scientific">Paenibacillus oleatilyticus</name>
    <dbReference type="NCBI Taxonomy" id="2594886"/>
    <lineage>
        <taxon>Bacteria</taxon>
        <taxon>Bacillati</taxon>
        <taxon>Bacillota</taxon>
        <taxon>Bacilli</taxon>
        <taxon>Bacillales</taxon>
        <taxon>Paenibacillaceae</taxon>
        <taxon>Paenibacillus</taxon>
    </lineage>
</organism>
<dbReference type="Pfam" id="PF16510">
    <property type="entry name" value="P22_portal"/>
    <property type="match status" value="1"/>
</dbReference>
<proteinExistence type="predicted"/>
<evidence type="ECO:0000313" key="2">
    <source>
        <dbReference type="EMBL" id="MFB0847328.1"/>
    </source>
</evidence>
<dbReference type="EMBL" id="JBHDLN010000034">
    <property type="protein sequence ID" value="MFB0847328.1"/>
    <property type="molecule type" value="Genomic_DNA"/>
</dbReference>
<keyword evidence="3" id="KW-1185">Reference proteome</keyword>
<protein>
    <recommendedName>
        <fullName evidence="4">Portal protein</fullName>
    </recommendedName>
</protein>
<name>A0ABV4VCF3_9BACL</name>
<accession>A0ABV4VCF3</accession>
<evidence type="ECO:0000313" key="3">
    <source>
        <dbReference type="Proteomes" id="UP001575622"/>
    </source>
</evidence>
<dbReference type="RefSeq" id="WP_373957154.1">
    <property type="nucleotide sequence ID" value="NZ_JBHDLN010000034.1"/>
</dbReference>
<reference evidence="2 3" key="1">
    <citation type="submission" date="2024-09" db="EMBL/GenBank/DDBJ databases">
        <authorList>
            <person name="Makale K.P.P."/>
            <person name="Makhzoum A."/>
            <person name="Rantong G."/>
            <person name="Rahube T.O."/>
        </authorList>
    </citation>
    <scope>NUCLEOTIDE SEQUENCE [LARGE SCALE GENOMIC DNA]</scope>
    <source>
        <strain evidence="2 3">KM_D13</strain>
    </source>
</reference>
<comment type="caution">
    <text evidence="2">The sequence shown here is derived from an EMBL/GenBank/DDBJ whole genome shotgun (WGS) entry which is preliminary data.</text>
</comment>
<feature type="coiled-coil region" evidence="1">
    <location>
        <begin position="637"/>
        <end position="678"/>
    </location>
</feature>
<sequence>MAAILEKAKEKVKTAVKNTTDKLEGIFTSSDGVDPNAKVINTDDQQKLYDNIMQDYNVFKAARQSVEPLWREEMRFYDGDHWYGLRSPSASRLRPNSVDNIAWAQVESIVGKLSGWDPWPDFQAQEQRDEPKASDLNAYMPYELAQIKFKQKYIHAIRQCIVHGPLVFKTVFDPNVEGGRGMNRFIGRNDIIPVDLGSFFPDPRITDFIYLQEMGAIIINTRKTMEYFQERWPEQGPKVQPDNMAQDVQIFTYPNYGMAQNVFNFTDTTWYPWDASTQTKTAGLIEYWYRGLPKMMTNEDKQLFREMAEEKLMQSKDPSECLAKARGTMEGVHCVYVSTSGVFLEHKSYVYDHGQYPFTARTLFPNGRNVWGKGFMRDMIKPQIMLNKFAEIAVETSAKSGNSAIVYEEGVITKPQTWKEQRSQESAMLPVAQGRMNDWKELQGVNVPETVFKMLNYYQEMLQKIPGQFDSSNGQPNSNVTSGEQAKALIAAASTRLNPVSDLISDALSDVFGQYIELIAQFYTDQRIARVTGRQVSMGRDSLISHVPTTFQKTTDDGQTTEIPVMEEYVPEFDIIVKITAEKPSDMQYWLNLAFNLLPLADPITGLPLIDAEAVQYVIQNGRMESMDIIEKRIQEKSGIMQQFQQVQQQNQQLQAENAGMQQQLSELVSMKQQQEAEDRHFNRGMQSRKMDLEEAKMTNQIMKDQAPILMGGAPSG</sequence>
<gene>
    <name evidence="2" type="ORF">ACEU3E_34725</name>
</gene>
<dbReference type="InterPro" id="IPR032427">
    <property type="entry name" value="P22_portal"/>
</dbReference>